<keyword evidence="2" id="KW-0805">Transcription regulation</keyword>
<dbReference type="STRING" id="376489.A5892_06720"/>
<dbReference type="InterPro" id="IPR000847">
    <property type="entry name" value="LysR_HTH_N"/>
</dbReference>
<dbReference type="KEGG" id="haa:A5892_06720"/>
<dbReference type="PRINTS" id="PR00039">
    <property type="entry name" value="HTHLYSR"/>
</dbReference>
<accession>A0A172YE05</accession>
<dbReference type="Pfam" id="PF00126">
    <property type="entry name" value="HTH_1"/>
    <property type="match status" value="1"/>
</dbReference>
<dbReference type="InterPro" id="IPR005119">
    <property type="entry name" value="LysR_subst-bd"/>
</dbReference>
<dbReference type="GO" id="GO:0003700">
    <property type="term" value="F:DNA-binding transcription factor activity"/>
    <property type="evidence" value="ECO:0007669"/>
    <property type="project" value="InterPro"/>
</dbReference>
<dbReference type="PROSITE" id="PS50931">
    <property type="entry name" value="HTH_LYSR"/>
    <property type="match status" value="1"/>
</dbReference>
<dbReference type="GO" id="GO:0003677">
    <property type="term" value="F:DNA binding"/>
    <property type="evidence" value="ECO:0007669"/>
    <property type="project" value="UniProtKB-KW"/>
</dbReference>
<proteinExistence type="inferred from homology"/>
<evidence type="ECO:0000256" key="4">
    <source>
        <dbReference type="ARBA" id="ARBA00023163"/>
    </source>
</evidence>
<dbReference type="FunFam" id="1.10.10.10:FF:000001">
    <property type="entry name" value="LysR family transcriptional regulator"/>
    <property type="match status" value="1"/>
</dbReference>
<dbReference type="EMBL" id="CP015243">
    <property type="protein sequence ID" value="ANF57195.1"/>
    <property type="molecule type" value="Genomic_DNA"/>
</dbReference>
<organism evidence="6 7">
    <name type="scientific">Halotalea alkalilenta</name>
    <dbReference type="NCBI Taxonomy" id="376489"/>
    <lineage>
        <taxon>Bacteria</taxon>
        <taxon>Pseudomonadati</taxon>
        <taxon>Pseudomonadota</taxon>
        <taxon>Gammaproteobacteria</taxon>
        <taxon>Oceanospirillales</taxon>
        <taxon>Halomonadaceae</taxon>
        <taxon>Halotalea</taxon>
    </lineage>
</organism>
<dbReference type="RefSeq" id="WP_064122149.1">
    <property type="nucleotide sequence ID" value="NZ_CP015243.1"/>
</dbReference>
<keyword evidence="7" id="KW-1185">Reference proteome</keyword>
<protein>
    <submittedName>
        <fullName evidence="6">LysR family transcriptional regulator</fullName>
    </submittedName>
</protein>
<feature type="domain" description="HTH lysR-type" evidence="5">
    <location>
        <begin position="5"/>
        <end position="62"/>
    </location>
</feature>
<gene>
    <name evidence="6" type="ORF">A5892_06720</name>
</gene>
<evidence type="ECO:0000256" key="3">
    <source>
        <dbReference type="ARBA" id="ARBA00023125"/>
    </source>
</evidence>
<dbReference type="Pfam" id="PF03466">
    <property type="entry name" value="LysR_substrate"/>
    <property type="match status" value="1"/>
</dbReference>
<evidence type="ECO:0000313" key="7">
    <source>
        <dbReference type="Proteomes" id="UP000077875"/>
    </source>
</evidence>
<dbReference type="GO" id="GO:0032993">
    <property type="term" value="C:protein-DNA complex"/>
    <property type="evidence" value="ECO:0007669"/>
    <property type="project" value="TreeGrafter"/>
</dbReference>
<evidence type="ECO:0000256" key="2">
    <source>
        <dbReference type="ARBA" id="ARBA00023015"/>
    </source>
</evidence>
<dbReference type="SUPFAM" id="SSF46785">
    <property type="entry name" value="Winged helix' DNA-binding domain"/>
    <property type="match status" value="1"/>
</dbReference>
<dbReference type="InterPro" id="IPR036390">
    <property type="entry name" value="WH_DNA-bd_sf"/>
</dbReference>
<dbReference type="PANTHER" id="PTHR30346:SF0">
    <property type="entry name" value="HCA OPERON TRANSCRIPTIONAL ACTIVATOR HCAR"/>
    <property type="match status" value="1"/>
</dbReference>
<dbReference type="InterPro" id="IPR036388">
    <property type="entry name" value="WH-like_DNA-bd_sf"/>
</dbReference>
<evidence type="ECO:0000259" key="5">
    <source>
        <dbReference type="PROSITE" id="PS50931"/>
    </source>
</evidence>
<evidence type="ECO:0000256" key="1">
    <source>
        <dbReference type="ARBA" id="ARBA00009437"/>
    </source>
</evidence>
<name>A0A172YE05_9GAMM</name>
<evidence type="ECO:0000313" key="6">
    <source>
        <dbReference type="EMBL" id="ANF57195.1"/>
    </source>
</evidence>
<dbReference type="Proteomes" id="UP000077875">
    <property type="component" value="Chromosome"/>
</dbReference>
<reference evidence="6 7" key="1">
    <citation type="submission" date="2016-04" db="EMBL/GenBank/DDBJ databases">
        <title>Complete Genome Sequence of Halotalea alkalilenta IHB B 13600.</title>
        <authorList>
            <person name="Swarnkar M.K."/>
            <person name="Sharma A."/>
            <person name="Kaushal K."/>
            <person name="Soni R."/>
            <person name="Rana S."/>
            <person name="Singh A.K."/>
            <person name="Gulati A."/>
        </authorList>
    </citation>
    <scope>NUCLEOTIDE SEQUENCE [LARGE SCALE GENOMIC DNA]</scope>
    <source>
        <strain evidence="6 7">IHB B 13600</strain>
    </source>
</reference>
<dbReference type="Gene3D" id="1.10.10.10">
    <property type="entry name" value="Winged helix-like DNA-binding domain superfamily/Winged helix DNA-binding domain"/>
    <property type="match status" value="1"/>
</dbReference>
<keyword evidence="4" id="KW-0804">Transcription</keyword>
<dbReference type="SUPFAM" id="SSF53850">
    <property type="entry name" value="Periplasmic binding protein-like II"/>
    <property type="match status" value="1"/>
</dbReference>
<comment type="similarity">
    <text evidence="1">Belongs to the LysR transcriptional regulatory family.</text>
</comment>
<dbReference type="PANTHER" id="PTHR30346">
    <property type="entry name" value="TRANSCRIPTIONAL DUAL REGULATOR HCAR-RELATED"/>
    <property type="match status" value="1"/>
</dbReference>
<sequence length="307" mass="34111">MQNELTLRKLRYFVGLAESGKGSQAAVDLNVSQSSITTAVRELEQQLGVRLFRRCAQGMQLTLHGERFLRQAQRVLQAAAEALDLGPETPSTVTGRLELAMSYTVAGYFFPPLLARFRRRFPEIEVRLHEAPRLTIQAGLVDGVFGLAIVLTSNLGRQASLDHHSLLRSRRRLWVGAHHPLLERDQVSLAEVAHHPYVMLNVDEAEKTAMRYWVQAGLKPKTIFSTSSVEAVRSMVASGAGVAVLSDMVYRPWSLEGQRVEQIDLIDPVPDMEVGVAWARERELSGPAKAMRDLLVGAMHRGTDGRV</sequence>
<keyword evidence="3" id="KW-0238">DNA-binding</keyword>
<dbReference type="AlphaFoldDB" id="A0A172YE05"/>
<dbReference type="Gene3D" id="3.40.190.10">
    <property type="entry name" value="Periplasmic binding protein-like II"/>
    <property type="match status" value="2"/>
</dbReference>